<protein>
    <submittedName>
        <fullName evidence="4">V-type ATP synthase subunit C</fullName>
    </submittedName>
</protein>
<gene>
    <name evidence="4" type="ORF">DW944_00510</name>
</gene>
<dbReference type="Gene3D" id="1.10.132.50">
    <property type="entry name" value="ATP synthase (C/AC39) subunit, domain 3"/>
    <property type="match status" value="1"/>
</dbReference>
<sequence>MEQEYIYGVARIRALEGSLFTDETINQLVQCKDYDEAMDFLRTKGWGNGNPDQSLEEMLEQERRRTWKVLDELIEDKEQCEILTIANEYHNLKAAIKQVCTELETENVFYEDTKTDTEFLKNCIRQGNYNLLPKGMEQAAKDATTVLMQTGDGQLCDVIIDRATLEAIKQAGQEATNEMIKKYADDLVTISDIKIAVRCAATNKDASFVSKALVSCDGVSVTELIIACKDGLDGVCSYLEKIGYSQAVSALKISKSVFECWCDNKIVENIKSQKYDSFSIGPIIAYVIARENEIKTVKIILSGKINGFDNEFIKERVRVMYA</sequence>
<keyword evidence="3" id="KW-0406">Ion transport</keyword>
<evidence type="ECO:0000313" key="5">
    <source>
        <dbReference type="Proteomes" id="UP000284779"/>
    </source>
</evidence>
<comment type="caution">
    <text evidence="4">The sequence shown here is derived from an EMBL/GenBank/DDBJ whole genome shotgun (WGS) entry which is preliminary data.</text>
</comment>
<proteinExistence type="inferred from homology"/>
<dbReference type="Gene3D" id="1.20.1690.10">
    <property type="entry name" value="V-type ATP synthase subunit C domain"/>
    <property type="match status" value="2"/>
</dbReference>
<dbReference type="InterPro" id="IPR035067">
    <property type="entry name" value="V-type_ATPase_csu/dsu"/>
</dbReference>
<dbReference type="InterPro" id="IPR002843">
    <property type="entry name" value="ATPase_V0-cplx_csu/dsu"/>
</dbReference>
<dbReference type="GO" id="GO:0046961">
    <property type="term" value="F:proton-transporting ATPase activity, rotational mechanism"/>
    <property type="evidence" value="ECO:0007669"/>
    <property type="project" value="InterPro"/>
</dbReference>
<dbReference type="PANTHER" id="PTHR38682:SF1">
    <property type="entry name" value="V-TYPE ATP SYNTHASE SUBUNIT C"/>
    <property type="match status" value="1"/>
</dbReference>
<dbReference type="RefSeq" id="WP_117969226.1">
    <property type="nucleotide sequence ID" value="NZ_CATZTO010000003.1"/>
</dbReference>
<dbReference type="InterPro" id="IPR044911">
    <property type="entry name" value="V-type_ATPase_csu/dsu_dom_3"/>
</dbReference>
<dbReference type="EMBL" id="QSFD01000001">
    <property type="protein sequence ID" value="RHA20684.1"/>
    <property type="molecule type" value="Genomic_DNA"/>
</dbReference>
<accession>A0A413RD65</accession>
<reference evidence="4 5" key="1">
    <citation type="submission" date="2018-08" db="EMBL/GenBank/DDBJ databases">
        <title>A genome reference for cultivated species of the human gut microbiota.</title>
        <authorList>
            <person name="Zou Y."/>
            <person name="Xue W."/>
            <person name="Luo G."/>
        </authorList>
    </citation>
    <scope>NUCLEOTIDE SEQUENCE [LARGE SCALE GENOMIC DNA]</scope>
    <source>
        <strain evidence="4 5">AM44-11BH</strain>
    </source>
</reference>
<evidence type="ECO:0000256" key="3">
    <source>
        <dbReference type="ARBA" id="ARBA00023065"/>
    </source>
</evidence>
<dbReference type="InterPro" id="IPR050873">
    <property type="entry name" value="V-ATPase_V0D/AC39_subunit"/>
</dbReference>
<evidence type="ECO:0000256" key="1">
    <source>
        <dbReference type="ARBA" id="ARBA00006709"/>
    </source>
</evidence>
<dbReference type="PANTHER" id="PTHR38682">
    <property type="entry name" value="V-TYPE ATP SYNTHASE SUBUNIT C"/>
    <property type="match status" value="1"/>
</dbReference>
<organism evidence="4 5">
    <name type="scientific">Eubacterium ventriosum</name>
    <dbReference type="NCBI Taxonomy" id="39496"/>
    <lineage>
        <taxon>Bacteria</taxon>
        <taxon>Bacillati</taxon>
        <taxon>Bacillota</taxon>
        <taxon>Clostridia</taxon>
        <taxon>Eubacteriales</taxon>
        <taxon>Eubacteriaceae</taxon>
        <taxon>Eubacterium</taxon>
    </lineage>
</organism>
<dbReference type="InterPro" id="IPR036079">
    <property type="entry name" value="ATPase_csu/dsu_sf"/>
</dbReference>
<keyword evidence="2" id="KW-0813">Transport</keyword>
<dbReference type="Proteomes" id="UP000284779">
    <property type="component" value="Unassembled WGS sequence"/>
</dbReference>
<dbReference type="Pfam" id="PF01992">
    <property type="entry name" value="vATP-synt_AC39"/>
    <property type="match status" value="1"/>
</dbReference>
<name>A0A413RD65_9FIRM</name>
<evidence type="ECO:0000256" key="2">
    <source>
        <dbReference type="ARBA" id="ARBA00022448"/>
    </source>
</evidence>
<keyword evidence="5" id="KW-1185">Reference proteome</keyword>
<comment type="similarity">
    <text evidence="1">Belongs to the V-ATPase V0D/AC39 subunit family.</text>
</comment>
<dbReference type="AlphaFoldDB" id="A0A413RD65"/>
<dbReference type="SUPFAM" id="SSF103486">
    <property type="entry name" value="V-type ATP synthase subunit C"/>
    <property type="match status" value="1"/>
</dbReference>
<evidence type="ECO:0000313" key="4">
    <source>
        <dbReference type="EMBL" id="RHA20684.1"/>
    </source>
</evidence>